<feature type="region of interest" description="Disordered" evidence="1">
    <location>
        <begin position="105"/>
        <end position="155"/>
    </location>
</feature>
<feature type="compositionally biased region" description="Acidic residues" evidence="1">
    <location>
        <begin position="140"/>
        <end position="155"/>
    </location>
</feature>
<feature type="transmembrane region" description="Helical" evidence="2">
    <location>
        <begin position="13"/>
        <end position="36"/>
    </location>
</feature>
<proteinExistence type="predicted"/>
<evidence type="ECO:0000256" key="1">
    <source>
        <dbReference type="SAM" id="MobiDB-lite"/>
    </source>
</evidence>
<keyword evidence="2" id="KW-0472">Membrane</keyword>
<organism evidence="3 4">
    <name type="scientific">Mugilogobius chulae</name>
    <name type="common">yellowstripe goby</name>
    <dbReference type="NCBI Taxonomy" id="88201"/>
    <lineage>
        <taxon>Eukaryota</taxon>
        <taxon>Metazoa</taxon>
        <taxon>Chordata</taxon>
        <taxon>Craniata</taxon>
        <taxon>Vertebrata</taxon>
        <taxon>Euteleostomi</taxon>
        <taxon>Actinopterygii</taxon>
        <taxon>Neopterygii</taxon>
        <taxon>Teleostei</taxon>
        <taxon>Neoteleostei</taxon>
        <taxon>Acanthomorphata</taxon>
        <taxon>Gobiaria</taxon>
        <taxon>Gobiiformes</taxon>
        <taxon>Gobioidei</taxon>
        <taxon>Gobiidae</taxon>
        <taxon>Gobionellinae</taxon>
        <taxon>Mugilogobius</taxon>
    </lineage>
</organism>
<evidence type="ECO:0000313" key="4">
    <source>
        <dbReference type="Proteomes" id="UP001460270"/>
    </source>
</evidence>
<accession>A0AAW0P8R1</accession>
<dbReference type="EMBL" id="JBBPFD010000007">
    <property type="protein sequence ID" value="KAK7919210.1"/>
    <property type="molecule type" value="Genomic_DNA"/>
</dbReference>
<keyword evidence="2" id="KW-0812">Transmembrane</keyword>
<keyword evidence="2" id="KW-1133">Transmembrane helix</keyword>
<gene>
    <name evidence="3" type="ORF">WMY93_010494</name>
</gene>
<dbReference type="Proteomes" id="UP001460270">
    <property type="component" value="Unassembled WGS sequence"/>
</dbReference>
<reference evidence="4" key="1">
    <citation type="submission" date="2024-04" db="EMBL/GenBank/DDBJ databases">
        <title>Salinicola lusitanus LLJ914,a marine bacterium isolated from the Okinawa Trough.</title>
        <authorList>
            <person name="Li J."/>
        </authorList>
    </citation>
    <scope>NUCLEOTIDE SEQUENCE [LARGE SCALE GENOMIC DNA]</scope>
</reference>
<evidence type="ECO:0000256" key="2">
    <source>
        <dbReference type="SAM" id="Phobius"/>
    </source>
</evidence>
<protein>
    <submittedName>
        <fullName evidence="3">Uncharacterized protein</fullName>
    </submittedName>
</protein>
<keyword evidence="4" id="KW-1185">Reference proteome</keyword>
<evidence type="ECO:0000313" key="3">
    <source>
        <dbReference type="EMBL" id="KAK7919210.1"/>
    </source>
</evidence>
<name>A0AAW0P8R1_9GOBI</name>
<dbReference type="AlphaFoldDB" id="A0AAW0P8R1"/>
<sequence>MPPPLLHLYLPDIYLLLFSLSSCPLYLPLLLFSFGVSHQLHKHGNWAASTRLHRRTFGLCFTQKEPPPDSSDLDLDLDLDLGSLSLDPQDLKPDQAKLDQILTQTLSLNPQKDPEPDSEPTLEEILGPDPGLTGLSDETKTEEEELDDDIEELLK</sequence>
<comment type="caution">
    <text evidence="3">The sequence shown here is derived from an EMBL/GenBank/DDBJ whole genome shotgun (WGS) entry which is preliminary data.</text>
</comment>